<feature type="transmembrane region" description="Helical" evidence="1">
    <location>
        <begin position="109"/>
        <end position="129"/>
    </location>
</feature>
<feature type="transmembrane region" description="Helical" evidence="1">
    <location>
        <begin position="174"/>
        <end position="191"/>
    </location>
</feature>
<accession>A0A6C0JFW6</accession>
<reference evidence="2" key="1">
    <citation type="journal article" date="2020" name="Nature">
        <title>Giant virus diversity and host interactions through global metagenomics.</title>
        <authorList>
            <person name="Schulz F."/>
            <person name="Roux S."/>
            <person name="Paez-Espino D."/>
            <person name="Jungbluth S."/>
            <person name="Walsh D.A."/>
            <person name="Denef V.J."/>
            <person name="McMahon K.D."/>
            <person name="Konstantinidis K.T."/>
            <person name="Eloe-Fadrosh E.A."/>
            <person name="Kyrpides N.C."/>
            <person name="Woyke T."/>
        </authorList>
    </citation>
    <scope>NUCLEOTIDE SEQUENCE</scope>
    <source>
        <strain evidence="2">GVMAG-M-3300027708-51</strain>
    </source>
</reference>
<keyword evidence="1" id="KW-1133">Transmembrane helix</keyword>
<dbReference type="EMBL" id="MN740401">
    <property type="protein sequence ID" value="QHU04522.1"/>
    <property type="molecule type" value="Genomic_DNA"/>
</dbReference>
<dbReference type="AlphaFoldDB" id="A0A6C0JFW6"/>
<keyword evidence="1" id="KW-0812">Transmembrane</keyword>
<feature type="transmembrane region" description="Helical" evidence="1">
    <location>
        <begin position="203"/>
        <end position="219"/>
    </location>
</feature>
<evidence type="ECO:0000256" key="1">
    <source>
        <dbReference type="SAM" id="Phobius"/>
    </source>
</evidence>
<feature type="transmembrane region" description="Helical" evidence="1">
    <location>
        <begin position="150"/>
        <end position="168"/>
    </location>
</feature>
<keyword evidence="1" id="KW-0472">Membrane</keyword>
<name>A0A6C0JFW6_9ZZZZ</name>
<feature type="transmembrane region" description="Helical" evidence="1">
    <location>
        <begin position="21"/>
        <end position="41"/>
    </location>
</feature>
<evidence type="ECO:0000313" key="2">
    <source>
        <dbReference type="EMBL" id="QHU04522.1"/>
    </source>
</evidence>
<organism evidence="2">
    <name type="scientific">viral metagenome</name>
    <dbReference type="NCBI Taxonomy" id="1070528"/>
    <lineage>
        <taxon>unclassified sequences</taxon>
        <taxon>metagenomes</taxon>
        <taxon>organismal metagenomes</taxon>
    </lineage>
</organism>
<protein>
    <submittedName>
        <fullName evidence="2">Uncharacterized protein</fullName>
    </submittedName>
</protein>
<proteinExistence type="predicted"/>
<sequence length="294" mass="33637">MESLITYQDGKFGHLHKTLGLVSLVHFALQFGNFFKFGAMYFDNRTWMFLVFHLLLSWSSIIFHLPAIRSVHAPMIWPEFRAHSILFATRSIAAMALTLNEVSSPWTRFANVLMTMALADLATMYYKVTVTTMRDMPFPDWVTQTTRDRINLYYSVSQVLATGILLFTPSMERALFILFPIQIAAFLMTLVRKQIISPLSWHVLYAGALGLNYLHSLLALDNLPVGFYLACLLFCVMRFRYRWNKYVLWTLIGLAQGMVQNEFVQSMVKQSAGWTFTLSSYANAPTAPVCLTCS</sequence>
<feature type="transmembrane region" description="Helical" evidence="1">
    <location>
        <begin position="225"/>
        <end position="241"/>
    </location>
</feature>
<feature type="transmembrane region" description="Helical" evidence="1">
    <location>
        <begin position="47"/>
        <end position="68"/>
    </location>
</feature>